<dbReference type="GO" id="GO:0045273">
    <property type="term" value="C:respiratory chain complex II (succinate dehydrogenase)"/>
    <property type="evidence" value="ECO:0007669"/>
    <property type="project" value="InterPro"/>
</dbReference>
<dbReference type="EMBL" id="SPHZ02000009">
    <property type="protein sequence ID" value="KAF0900812.1"/>
    <property type="molecule type" value="Genomic_DNA"/>
</dbReference>
<dbReference type="OrthoDB" id="2012862at2759"/>
<comment type="caution">
    <text evidence="1">The sequence shown here is derived from an EMBL/GenBank/DDBJ whole genome shotgun (WGS) entry which is preliminary data.</text>
</comment>
<gene>
    <name evidence="1" type="ORF">E2562_035309</name>
</gene>
<dbReference type="InterPro" id="IPR034574">
    <property type="entry name" value="SDH6"/>
</dbReference>
<evidence type="ECO:0000313" key="2">
    <source>
        <dbReference type="Proteomes" id="UP000479710"/>
    </source>
</evidence>
<dbReference type="AlphaFoldDB" id="A0A6G1CKW3"/>
<keyword evidence="2" id="KW-1185">Reference proteome</keyword>
<sequence>MGIGEHLEGMKAHWALSFAFLDYFKKVAICGAVVGSEVAEHWYQLYKADKQGANLRFIYWWEDKVAGMFFVRLL</sequence>
<accession>A0A6G1CKW3</accession>
<protein>
    <submittedName>
        <fullName evidence="1">Uncharacterized protein</fullName>
    </submittedName>
</protein>
<evidence type="ECO:0000313" key="1">
    <source>
        <dbReference type="EMBL" id="KAF0900812.1"/>
    </source>
</evidence>
<dbReference type="Proteomes" id="UP000479710">
    <property type="component" value="Unassembled WGS sequence"/>
</dbReference>
<dbReference type="PANTHER" id="PTHR36708">
    <property type="entry name" value="SUCCINATE DEHYDROGENASE SUBUNIT 6, MITOCHONDRIAL"/>
    <property type="match status" value="1"/>
</dbReference>
<organism evidence="1 2">
    <name type="scientific">Oryza meyeriana var. granulata</name>
    <dbReference type="NCBI Taxonomy" id="110450"/>
    <lineage>
        <taxon>Eukaryota</taxon>
        <taxon>Viridiplantae</taxon>
        <taxon>Streptophyta</taxon>
        <taxon>Embryophyta</taxon>
        <taxon>Tracheophyta</taxon>
        <taxon>Spermatophyta</taxon>
        <taxon>Magnoliopsida</taxon>
        <taxon>Liliopsida</taxon>
        <taxon>Poales</taxon>
        <taxon>Poaceae</taxon>
        <taxon>BOP clade</taxon>
        <taxon>Oryzoideae</taxon>
        <taxon>Oryzeae</taxon>
        <taxon>Oryzinae</taxon>
        <taxon>Oryza</taxon>
        <taxon>Oryza meyeriana</taxon>
    </lineage>
</organism>
<reference evidence="1 2" key="1">
    <citation type="submission" date="2019-11" db="EMBL/GenBank/DDBJ databases">
        <title>Whole genome sequence of Oryza granulata.</title>
        <authorList>
            <person name="Li W."/>
        </authorList>
    </citation>
    <scope>NUCLEOTIDE SEQUENCE [LARGE SCALE GENOMIC DNA]</scope>
    <source>
        <strain evidence="2">cv. Menghai</strain>
        <tissue evidence="1">Leaf</tissue>
    </source>
</reference>
<dbReference type="PANTHER" id="PTHR36708:SF1">
    <property type="entry name" value="SUCCINATE DEHYDROGENASE SUBUNIT 6, MITOCHONDRIAL"/>
    <property type="match status" value="1"/>
</dbReference>
<proteinExistence type="predicted"/>
<name>A0A6G1CKW3_9ORYZ</name>